<feature type="region of interest" description="Disordered" evidence="2">
    <location>
        <begin position="592"/>
        <end position="614"/>
    </location>
</feature>
<dbReference type="Pfam" id="PF03564">
    <property type="entry name" value="DUF1759"/>
    <property type="match status" value="1"/>
</dbReference>
<dbReference type="InterPro" id="IPR005312">
    <property type="entry name" value="DUF1759"/>
</dbReference>
<evidence type="ECO:0000259" key="3">
    <source>
        <dbReference type="PROSITE" id="PS50158"/>
    </source>
</evidence>
<dbReference type="GO" id="GO:0008270">
    <property type="term" value="F:zinc ion binding"/>
    <property type="evidence" value="ECO:0007669"/>
    <property type="project" value="UniProtKB-KW"/>
</dbReference>
<dbReference type="SUPFAM" id="SSF57756">
    <property type="entry name" value="Retrovirus zinc finger-like domains"/>
    <property type="match status" value="1"/>
</dbReference>
<dbReference type="Gene3D" id="4.10.60.10">
    <property type="entry name" value="Zinc finger, CCHC-type"/>
    <property type="match status" value="1"/>
</dbReference>
<dbReference type="GO" id="GO:0003676">
    <property type="term" value="F:nucleic acid binding"/>
    <property type="evidence" value="ECO:0007669"/>
    <property type="project" value="InterPro"/>
</dbReference>
<accession>A0A0V1KMC4</accession>
<evidence type="ECO:0000256" key="2">
    <source>
        <dbReference type="SAM" id="MobiDB-lite"/>
    </source>
</evidence>
<sequence>MHAENVLQRYHLPRGGTGLLYGDALQTEVELNLDGEERQAAIDDWALCRQNYRVRKSRARARMIEARGEGPIGSCSVSAGMPAVRSSNGRLPEITLPKFTGKVLEFPSIWAQFEANVHKRRDLDNATKFTYLLSNTEGTARNAIEGIPLTPENYSQAVDILKKRFGRPRQVIREHLAALWREPACREMTTQGIQALVDDVTKHLRCLTALDRDPFAGRLPVSEALMPMLRDKFPPALIRAWDTNIGPEATDEEDNLQKFLEFAQWQAGLLSTSMGEETKPSASRQEERTPSSKPLRPERRSVDRIRSTAAALAVVAAKGCPFCSGGHKAEACEKFQQADLPGRRDMARTKEVCFRCLETGHMAKGCREGRPCGVDGCRQRHHRLLHPSSTTKSPRSARSGRARQGLLAARGVPGVNCLFDTGAEVSFIRKDVADVLGLTGPHERCRFTTLGGRVGPERRWRRVEFRLGAAEGSSRRGACTRMQALVIPRVCGEVPTAPTESSDGTPARTVAEAERAESAAGGRCVVIASLPDSVAPDVDDLLEPAGGAPYETLKRRLLERRYKTLSTSARNASKLRQGFRSKHLFLQKTFPTTTPAKYSNDTSSKHTTPPGLPALNAGVRSETAYIASMLLPSEIRYTRPQMPFSLPVPGKRTARDLMAVVSSGKRVRCLFFVQERSYGMRFLVDTGSEVSVVPYNATLRSQLHNADIPQLTAANGTRIDVVGSRELTVDLGFTRPMKWKFIVARILVQTSFGTLTYSST</sequence>
<dbReference type="PROSITE" id="PS50158">
    <property type="entry name" value="ZF_CCHC"/>
    <property type="match status" value="1"/>
</dbReference>
<gene>
    <name evidence="4" type="ORF">T02_620</name>
</gene>
<feature type="compositionally biased region" description="Polar residues" evidence="2">
    <location>
        <begin position="592"/>
        <end position="607"/>
    </location>
</feature>
<protein>
    <recommendedName>
        <fullName evidence="3">CCHC-type domain-containing protein</fullName>
    </recommendedName>
</protein>
<dbReference type="SMART" id="SM00343">
    <property type="entry name" value="ZnF_C2HC"/>
    <property type="match status" value="1"/>
</dbReference>
<reference evidence="4 5" key="1">
    <citation type="submission" date="2015-05" db="EMBL/GenBank/DDBJ databases">
        <title>Evolution of Trichinella species and genotypes.</title>
        <authorList>
            <person name="Korhonen P.K."/>
            <person name="Edoardo P."/>
            <person name="Giuseppe L.R."/>
            <person name="Gasser R.B."/>
        </authorList>
    </citation>
    <scope>NUCLEOTIDE SEQUENCE [LARGE SCALE GENOMIC DNA]</scope>
    <source>
        <strain evidence="4">ISS10</strain>
    </source>
</reference>
<name>A0A0V1KMC4_9BILA</name>
<feature type="domain" description="CCHC-type" evidence="3">
    <location>
        <begin position="353"/>
        <end position="368"/>
    </location>
</feature>
<evidence type="ECO:0000313" key="5">
    <source>
        <dbReference type="Proteomes" id="UP000054721"/>
    </source>
</evidence>
<dbReference type="GO" id="GO:0019899">
    <property type="term" value="F:enzyme binding"/>
    <property type="evidence" value="ECO:0007669"/>
    <property type="project" value="UniProtKB-ARBA"/>
</dbReference>
<dbReference type="PANTHER" id="PTHR47331:SF1">
    <property type="entry name" value="GAG-LIKE PROTEIN"/>
    <property type="match status" value="1"/>
</dbReference>
<dbReference type="OrthoDB" id="5864015at2759"/>
<comment type="caution">
    <text evidence="4">The sequence shown here is derived from an EMBL/GenBank/DDBJ whole genome shotgun (WGS) entry which is preliminary data.</text>
</comment>
<dbReference type="AlphaFoldDB" id="A0A0V1KMC4"/>
<dbReference type="Proteomes" id="UP000054721">
    <property type="component" value="Unassembled WGS sequence"/>
</dbReference>
<dbReference type="PANTHER" id="PTHR47331">
    <property type="entry name" value="PHD-TYPE DOMAIN-CONTAINING PROTEIN"/>
    <property type="match status" value="1"/>
</dbReference>
<keyword evidence="1" id="KW-0863">Zinc-finger</keyword>
<organism evidence="4 5">
    <name type="scientific">Trichinella nativa</name>
    <dbReference type="NCBI Taxonomy" id="6335"/>
    <lineage>
        <taxon>Eukaryota</taxon>
        <taxon>Metazoa</taxon>
        <taxon>Ecdysozoa</taxon>
        <taxon>Nematoda</taxon>
        <taxon>Enoplea</taxon>
        <taxon>Dorylaimia</taxon>
        <taxon>Trichinellida</taxon>
        <taxon>Trichinellidae</taxon>
        <taxon>Trichinella</taxon>
    </lineage>
</organism>
<feature type="compositionally biased region" description="Basic and acidic residues" evidence="2">
    <location>
        <begin position="276"/>
        <end position="303"/>
    </location>
</feature>
<dbReference type="InterPro" id="IPR036875">
    <property type="entry name" value="Znf_CCHC_sf"/>
</dbReference>
<keyword evidence="5" id="KW-1185">Reference proteome</keyword>
<evidence type="ECO:0000256" key="1">
    <source>
        <dbReference type="PROSITE-ProRule" id="PRU00047"/>
    </source>
</evidence>
<keyword evidence="1" id="KW-0479">Metal-binding</keyword>
<dbReference type="InterPro" id="IPR001878">
    <property type="entry name" value="Znf_CCHC"/>
</dbReference>
<dbReference type="EMBL" id="JYDW01000459">
    <property type="protein sequence ID" value="KRZ48156.1"/>
    <property type="molecule type" value="Genomic_DNA"/>
</dbReference>
<proteinExistence type="predicted"/>
<evidence type="ECO:0000313" key="4">
    <source>
        <dbReference type="EMBL" id="KRZ48156.1"/>
    </source>
</evidence>
<feature type="region of interest" description="Disordered" evidence="2">
    <location>
        <begin position="273"/>
        <end position="303"/>
    </location>
</feature>
<keyword evidence="1" id="KW-0862">Zinc</keyword>